<gene>
    <name evidence="2" type="ORF">LSINAPIS_LOCUS8669</name>
</gene>
<organism evidence="2 3">
    <name type="scientific">Leptidea sinapis</name>
    <dbReference type="NCBI Taxonomy" id="189913"/>
    <lineage>
        <taxon>Eukaryota</taxon>
        <taxon>Metazoa</taxon>
        <taxon>Ecdysozoa</taxon>
        <taxon>Arthropoda</taxon>
        <taxon>Hexapoda</taxon>
        <taxon>Insecta</taxon>
        <taxon>Pterygota</taxon>
        <taxon>Neoptera</taxon>
        <taxon>Endopterygota</taxon>
        <taxon>Lepidoptera</taxon>
        <taxon>Glossata</taxon>
        <taxon>Ditrysia</taxon>
        <taxon>Papilionoidea</taxon>
        <taxon>Pieridae</taxon>
        <taxon>Dismorphiinae</taxon>
        <taxon>Leptidea</taxon>
    </lineage>
</organism>
<reference evidence="2 3" key="1">
    <citation type="submission" date="2017-07" db="EMBL/GenBank/DDBJ databases">
        <authorList>
            <person name="Talla V."/>
            <person name="Backstrom N."/>
        </authorList>
    </citation>
    <scope>NUCLEOTIDE SEQUENCE [LARGE SCALE GENOMIC DNA]</scope>
</reference>
<dbReference type="Proteomes" id="UP000324832">
    <property type="component" value="Unassembled WGS sequence"/>
</dbReference>
<evidence type="ECO:0000313" key="3">
    <source>
        <dbReference type="Proteomes" id="UP000324832"/>
    </source>
</evidence>
<dbReference type="EMBL" id="FZQP02003135">
    <property type="protein sequence ID" value="VVC97374.1"/>
    <property type="molecule type" value="Genomic_DNA"/>
</dbReference>
<accession>A0A5E4QGM8</accession>
<name>A0A5E4QGM8_9NEOP</name>
<dbReference type="AlphaFoldDB" id="A0A5E4QGM8"/>
<keyword evidence="3" id="KW-1185">Reference proteome</keyword>
<evidence type="ECO:0000256" key="1">
    <source>
        <dbReference type="SAM" id="MobiDB-lite"/>
    </source>
</evidence>
<sequence>MLYFAEKGWNGIKEVAEGGAQTALQRLPLEQEGPDVEQQAVDLRALGVALLARDVHAQGAHGSAHVGAHHRREVAHDEPQGVAAALHVPGRTEHNTN</sequence>
<evidence type="ECO:0000313" key="2">
    <source>
        <dbReference type="EMBL" id="VVC97374.1"/>
    </source>
</evidence>
<proteinExistence type="predicted"/>
<feature type="region of interest" description="Disordered" evidence="1">
    <location>
        <begin position="61"/>
        <end position="97"/>
    </location>
</feature>
<protein>
    <submittedName>
        <fullName evidence="2">Uncharacterized protein</fullName>
    </submittedName>
</protein>